<reference evidence="1" key="1">
    <citation type="submission" date="2020-07" db="EMBL/GenBank/DDBJ databases">
        <title>Huge and variable diversity of episymbiotic CPR bacteria and DPANN archaea in groundwater ecosystems.</title>
        <authorList>
            <person name="He C.Y."/>
            <person name="Keren R."/>
            <person name="Whittaker M."/>
            <person name="Farag I.F."/>
            <person name="Doudna J."/>
            <person name="Cate J.H.D."/>
            <person name="Banfield J.F."/>
        </authorList>
    </citation>
    <scope>NUCLEOTIDE SEQUENCE</scope>
    <source>
        <strain evidence="1">NC_groundwater_1664_Pr3_B-0.1um_52_9</strain>
    </source>
</reference>
<dbReference type="EMBL" id="JACRDE010000394">
    <property type="protein sequence ID" value="MBI5250816.1"/>
    <property type="molecule type" value="Genomic_DNA"/>
</dbReference>
<gene>
    <name evidence="1" type="ORF">HY912_15100</name>
</gene>
<dbReference type="Proteomes" id="UP000807825">
    <property type="component" value="Unassembled WGS sequence"/>
</dbReference>
<dbReference type="AlphaFoldDB" id="A0A9D6Z770"/>
<accession>A0A9D6Z770</accession>
<sequence>MLPHLMGQNWSDVIRFENITLIGVLHHRIEFSVLVSTFIRNEKPDCICVELPHALRHEIVSGVRRFPYHSVILYETAAKENAVLMLEGSDGVQEAVRSGLEFDIPIRYVDPLTLRYPLFMDRGPDAYLIDLLGQKTFMEAFLSQAPRPPLEDDENHRRETYMAARIQEASKDFEKVLFVGGFSHIRGMLELLGSPQALPLMKTGVSAAALAPIHPDSLKKGFTEIPKITEAFENWRKNPEQPSPENRHELVIQLMRAAAEYFSAHTHQEVPEYVRLTWVRFLRKWLKFKGELLPDLYHLVSAARSAMDEDFAYHVHEYLADYAWSNDPMDPSAVLLDEDNLLFHGHKIILHKKLRTLFPSSRKYRMKAVSSAKWKEHLKRNWESADANEVDICSYPPEDIEVERWGSALMKHANHLLQTAQTNSEPFVADFGHGPDIRETLRKYYEKRIYVRTGDEGGLEFGSVVVIFDQDDRSVNYPFQMTWLGEHSQESDMAFYSTLPGADVVGPGISRMEHGGFMMSYPPLRMYDIWRDQTFDFVSTRHERLLVAGIAYSEKPGVVYVDKTPPPTKWKKLAKSMGKKIIYIPLGSLNPLHVKRMRTFHMLKNKGLRNTAHQFMKTD</sequence>
<proteinExistence type="predicted"/>
<comment type="caution">
    <text evidence="1">The sequence shown here is derived from an EMBL/GenBank/DDBJ whole genome shotgun (WGS) entry which is preliminary data.</text>
</comment>
<organism evidence="1 2">
    <name type="scientific">Desulfomonile tiedjei</name>
    <dbReference type="NCBI Taxonomy" id="2358"/>
    <lineage>
        <taxon>Bacteria</taxon>
        <taxon>Pseudomonadati</taxon>
        <taxon>Thermodesulfobacteriota</taxon>
        <taxon>Desulfomonilia</taxon>
        <taxon>Desulfomonilales</taxon>
        <taxon>Desulfomonilaceae</taxon>
        <taxon>Desulfomonile</taxon>
    </lineage>
</organism>
<name>A0A9D6Z770_9BACT</name>
<evidence type="ECO:0000313" key="1">
    <source>
        <dbReference type="EMBL" id="MBI5250816.1"/>
    </source>
</evidence>
<protein>
    <submittedName>
        <fullName evidence="1">Uncharacterized protein</fullName>
    </submittedName>
</protein>
<evidence type="ECO:0000313" key="2">
    <source>
        <dbReference type="Proteomes" id="UP000807825"/>
    </source>
</evidence>